<dbReference type="InterPro" id="IPR012349">
    <property type="entry name" value="Split_barrel_FMN-bd"/>
</dbReference>
<evidence type="ECO:0000313" key="4">
    <source>
        <dbReference type="Proteomes" id="UP000032027"/>
    </source>
</evidence>
<organism evidence="3 4">
    <name type="scientific">Nitrosopumilus piranensis</name>
    <dbReference type="NCBI Taxonomy" id="1582439"/>
    <lineage>
        <taxon>Archaea</taxon>
        <taxon>Nitrososphaerota</taxon>
        <taxon>Nitrososphaeria</taxon>
        <taxon>Nitrosopumilales</taxon>
        <taxon>Nitrosopumilaceae</taxon>
        <taxon>Nitrosopumilus</taxon>
    </lineage>
</organism>
<proteinExistence type="predicted"/>
<dbReference type="InterPro" id="IPR011576">
    <property type="entry name" value="Pyridox_Oxase_N"/>
</dbReference>
<evidence type="ECO:0000259" key="2">
    <source>
        <dbReference type="Pfam" id="PF01243"/>
    </source>
</evidence>
<dbReference type="GO" id="GO:0005829">
    <property type="term" value="C:cytosol"/>
    <property type="evidence" value="ECO:0007669"/>
    <property type="project" value="TreeGrafter"/>
</dbReference>
<evidence type="ECO:0000256" key="1">
    <source>
        <dbReference type="ARBA" id="ARBA00023002"/>
    </source>
</evidence>
<accession>A0A0C5BU74</accession>
<keyword evidence="1" id="KW-0560">Oxidoreductase</keyword>
<reference evidence="4" key="1">
    <citation type="submission" date="2015-02" db="EMBL/GenBank/DDBJ databases">
        <title>Characterization of two novel Thaumarchaeota isolated from the Northern Adriatic Sea.</title>
        <authorList>
            <person name="Bayer B."/>
            <person name="Vojvoda J."/>
            <person name="Offre P."/>
            <person name="Srivastava A."/>
            <person name="Elisabeth N."/>
            <person name="Garcia J.A.L."/>
            <person name="Schleper C."/>
            <person name="Herndl G.J."/>
        </authorList>
    </citation>
    <scope>NUCLEOTIDE SEQUENCE [LARGE SCALE GENOMIC DNA]</scope>
    <source>
        <strain evidence="4">D3C</strain>
    </source>
</reference>
<dbReference type="Pfam" id="PF01243">
    <property type="entry name" value="PNPOx_N"/>
    <property type="match status" value="1"/>
</dbReference>
<dbReference type="InterPro" id="IPR052019">
    <property type="entry name" value="F420H2_bilvrd_red/Heme_oxyg"/>
</dbReference>
<dbReference type="SUPFAM" id="SSF50475">
    <property type="entry name" value="FMN-binding split barrel"/>
    <property type="match status" value="1"/>
</dbReference>
<dbReference type="Proteomes" id="UP000032027">
    <property type="component" value="Chromosome"/>
</dbReference>
<dbReference type="GeneID" id="41599686"/>
<reference evidence="3 4" key="3">
    <citation type="journal article" date="2019" name="Int. J. Syst. Evol. Microbiol.">
        <title>Nitrosopumilus adriaticus sp. nov. and Nitrosopumilus piranensis sp. nov., two ammonia-oxidizing archaea from the Adriatic Sea and members of the class Nitrososphaeria.</title>
        <authorList>
            <person name="Bayer B."/>
            <person name="Vojvoda J."/>
            <person name="Reinthaler T."/>
            <person name="Reyes C."/>
            <person name="Pinto M."/>
            <person name="Herndl G.J."/>
        </authorList>
    </citation>
    <scope>NUCLEOTIDE SEQUENCE [LARGE SCALE GENOMIC DNA]</scope>
    <source>
        <strain evidence="3 4">D3C</strain>
    </source>
</reference>
<evidence type="ECO:0000313" key="3">
    <source>
        <dbReference type="EMBL" id="AJM91739.1"/>
    </source>
</evidence>
<dbReference type="EMBL" id="CP010868">
    <property type="protein sequence ID" value="AJM91739.1"/>
    <property type="molecule type" value="Genomic_DNA"/>
</dbReference>
<dbReference type="PANTHER" id="PTHR35176">
    <property type="entry name" value="HEME OXYGENASE HI_0854-RELATED"/>
    <property type="match status" value="1"/>
</dbReference>
<gene>
    <name evidence="3" type="ORF">NPIRD3C_0525</name>
</gene>
<keyword evidence="4" id="KW-1185">Reference proteome</keyword>
<dbReference type="AlphaFoldDB" id="A0A0C5BU74"/>
<name>A0A0C5BU74_9ARCH</name>
<dbReference type="PATRIC" id="fig|1582439.9.peg.530"/>
<dbReference type="HOGENOM" id="CLU_123922_5_1_2"/>
<dbReference type="RefSeq" id="WP_148702707.1">
    <property type="nucleotide sequence ID" value="NZ_CP010868.1"/>
</dbReference>
<feature type="domain" description="Pyridoxamine 5'-phosphate oxidase N-terminal" evidence="2">
    <location>
        <begin position="5"/>
        <end position="131"/>
    </location>
</feature>
<dbReference type="KEGG" id="nid:NPIRD3C_0525"/>
<dbReference type="GO" id="GO:0016627">
    <property type="term" value="F:oxidoreductase activity, acting on the CH-CH group of donors"/>
    <property type="evidence" value="ECO:0007669"/>
    <property type="project" value="TreeGrafter"/>
</dbReference>
<dbReference type="GO" id="GO:0070967">
    <property type="term" value="F:coenzyme F420 binding"/>
    <property type="evidence" value="ECO:0007669"/>
    <property type="project" value="TreeGrafter"/>
</dbReference>
<sequence length="133" mass="15152">MSKKDEFLKTQKILRLATVGKNKTPHIVPVWYRYSAKKIYIGTNTRTQKAKNAKKNNKVSFCIDTGINAPNIYGVMGQGKANLILKESKVKSIAKNILLRYFKTLENKSAKELLDDTDCIIEIVPEKISVWSY</sequence>
<dbReference type="Gene3D" id="2.30.110.10">
    <property type="entry name" value="Electron Transport, Fmn-binding Protein, Chain A"/>
    <property type="match status" value="1"/>
</dbReference>
<reference evidence="3 4" key="2">
    <citation type="journal article" date="2016" name="ISME J.">
        <title>Physiological and genomic characterization of two novel marine thaumarchaeal strains indicates niche differentiation.</title>
        <authorList>
            <person name="Bayer B."/>
            <person name="Vojvoda J."/>
            <person name="Offre P."/>
            <person name="Alves R.J."/>
            <person name="Elisabeth N.H."/>
            <person name="Garcia J.A."/>
            <person name="Volland J.M."/>
            <person name="Srivastava A."/>
            <person name="Schleper C."/>
            <person name="Herndl G.J."/>
        </authorList>
    </citation>
    <scope>NUCLEOTIDE SEQUENCE [LARGE SCALE GENOMIC DNA]</scope>
    <source>
        <strain evidence="3 4">D3C</strain>
    </source>
</reference>
<protein>
    <submittedName>
        <fullName evidence="3">Pyridoxamine 5'-phosphate oxidase-like FMN-binding protein</fullName>
    </submittedName>
</protein>
<dbReference type="PANTHER" id="PTHR35176:SF6">
    <property type="entry name" value="HEME OXYGENASE HI_0854-RELATED"/>
    <property type="match status" value="1"/>
</dbReference>
<dbReference type="OrthoDB" id="139492at2157"/>
<dbReference type="STRING" id="1582439.NPIRD3C_0525"/>